<dbReference type="InterPro" id="IPR050874">
    <property type="entry name" value="Diverse_PLD-related"/>
</dbReference>
<keyword evidence="5" id="KW-1185">Reference proteome</keyword>
<dbReference type="CDD" id="cd09106">
    <property type="entry name" value="PLDc_vPLD3_4_5_like_1"/>
    <property type="match status" value="1"/>
</dbReference>
<keyword evidence="2" id="KW-0812">Transmembrane</keyword>
<dbReference type="OrthoDB" id="1923775at2759"/>
<dbReference type="EMBL" id="OU895878">
    <property type="protein sequence ID" value="CAG9802406.1"/>
    <property type="molecule type" value="Genomic_DNA"/>
</dbReference>
<keyword evidence="2" id="KW-1133">Transmembrane helix</keyword>
<dbReference type="InterPro" id="IPR001736">
    <property type="entry name" value="PLipase_D/transphosphatidylase"/>
</dbReference>
<dbReference type="PANTHER" id="PTHR10185:SF17">
    <property type="entry name" value="GM01519P-RELATED"/>
    <property type="match status" value="1"/>
</dbReference>
<dbReference type="PANTHER" id="PTHR10185">
    <property type="entry name" value="PHOSPHOLIPASE D - RELATED"/>
    <property type="match status" value="1"/>
</dbReference>
<reference evidence="4" key="1">
    <citation type="submission" date="2022-01" db="EMBL/GenBank/DDBJ databases">
        <authorList>
            <person name="King R."/>
        </authorList>
    </citation>
    <scope>NUCLEOTIDE SEQUENCE</scope>
</reference>
<dbReference type="AlphaFoldDB" id="A0A9N9RT96"/>
<comment type="similarity">
    <text evidence="1">Belongs to the phospholipase D family.</text>
</comment>
<feature type="domain" description="PLD phosphodiesterase" evidence="3">
    <location>
        <begin position="440"/>
        <end position="466"/>
    </location>
</feature>
<dbReference type="Pfam" id="PF13918">
    <property type="entry name" value="PLDc_3"/>
    <property type="match status" value="1"/>
</dbReference>
<reference evidence="4" key="2">
    <citation type="submission" date="2022-10" db="EMBL/GenBank/DDBJ databases">
        <authorList>
            <consortium name="ENA_rothamsted_submissions"/>
            <consortium name="culmorum"/>
            <person name="King R."/>
        </authorList>
    </citation>
    <scope>NUCLEOTIDE SEQUENCE</scope>
</reference>
<feature type="transmembrane region" description="Helical" evidence="2">
    <location>
        <begin position="66"/>
        <end position="84"/>
    </location>
</feature>
<keyword evidence="2" id="KW-0472">Membrane</keyword>
<dbReference type="InterPro" id="IPR032803">
    <property type="entry name" value="PLDc_3"/>
</dbReference>
<proteinExistence type="inferred from homology"/>
<dbReference type="PROSITE" id="PS50035">
    <property type="entry name" value="PLD"/>
    <property type="match status" value="2"/>
</dbReference>
<organism evidence="4 5">
    <name type="scientific">Chironomus riparius</name>
    <dbReference type="NCBI Taxonomy" id="315576"/>
    <lineage>
        <taxon>Eukaryota</taxon>
        <taxon>Metazoa</taxon>
        <taxon>Ecdysozoa</taxon>
        <taxon>Arthropoda</taxon>
        <taxon>Hexapoda</taxon>
        <taxon>Insecta</taxon>
        <taxon>Pterygota</taxon>
        <taxon>Neoptera</taxon>
        <taxon>Endopterygota</taxon>
        <taxon>Diptera</taxon>
        <taxon>Nematocera</taxon>
        <taxon>Chironomoidea</taxon>
        <taxon>Chironomidae</taxon>
        <taxon>Chironominae</taxon>
        <taxon>Chironomus</taxon>
    </lineage>
</organism>
<dbReference type="SUPFAM" id="SSF56024">
    <property type="entry name" value="Phospholipase D/nuclease"/>
    <property type="match status" value="2"/>
</dbReference>
<dbReference type="Gene3D" id="3.30.870.10">
    <property type="entry name" value="Endonuclease Chain A"/>
    <property type="match status" value="2"/>
</dbReference>
<protein>
    <recommendedName>
        <fullName evidence="3">PLD phosphodiesterase domain-containing protein</fullName>
    </recommendedName>
</protein>
<evidence type="ECO:0000313" key="5">
    <source>
        <dbReference type="Proteomes" id="UP001153620"/>
    </source>
</evidence>
<evidence type="ECO:0000313" key="4">
    <source>
        <dbReference type="EMBL" id="CAG9802406.1"/>
    </source>
</evidence>
<feature type="domain" description="PLD phosphodiesterase" evidence="3">
    <location>
        <begin position="224"/>
        <end position="251"/>
    </location>
</feature>
<dbReference type="SMART" id="SM00155">
    <property type="entry name" value="PLDc"/>
    <property type="match status" value="2"/>
</dbReference>
<dbReference type="Proteomes" id="UP001153620">
    <property type="component" value="Chromosome 2"/>
</dbReference>
<name>A0A9N9RT96_9DIPT</name>
<gene>
    <name evidence="4" type="ORF">CHIRRI_LOCUS5317</name>
</gene>
<sequence length="516" mass="59038">MKIYASNELGENDLKKLTVLESNNRDPTQAPVGDDDFELWDYSQMLKNQQRYKWNSNGVVCKPSCIPIFFILTLIVLVVILPLLDSHNDKLVGRNGTLVGWNCQDSCSIQLVESIPEGLVYDPYSPSFMSTFDAWNILINETTESLNIGSFYWTLKSDEVYNHSSSIYGDKIFHSLLHAGTERKIDIRIAQNMPSQVSPNIDTEILQRRKAAKVRSVNFSKLLGGGVLHTKLWISDEKHFYIGSANMDWRSLSQVKELGVLVTNCSCLAKDVTKIFNIYWELGRNDSTIPPRWPDRLNTPINIDKPMLVNYNDNYLFSTFFSGSPPPLNARGRTNDLDAIVTTIQNAERFIHISVMDYFPLQLYSAKITYWHDIDTALRTAAINNRVSIKLLISYWNHSRPSEDYFLKSLTMLSESYKGVDIQVKRFIVPATEEQAKIPFGRVNHNKYMVTDQVAYIGTSNWSGDYFTNTAGIGFIAQDTVHDRNDNVTTIRSQLESIFERDWNSKYAVYQDKLES</sequence>
<evidence type="ECO:0000256" key="1">
    <source>
        <dbReference type="ARBA" id="ARBA00008664"/>
    </source>
</evidence>
<accession>A0A9N9RT96</accession>
<evidence type="ECO:0000256" key="2">
    <source>
        <dbReference type="SAM" id="Phobius"/>
    </source>
</evidence>
<evidence type="ECO:0000259" key="3">
    <source>
        <dbReference type="PROSITE" id="PS50035"/>
    </source>
</evidence>
<dbReference type="CDD" id="cd09107">
    <property type="entry name" value="PLDc_vPLD3_4_5_like_2"/>
    <property type="match status" value="1"/>
</dbReference>
<dbReference type="GO" id="GO:0003824">
    <property type="term" value="F:catalytic activity"/>
    <property type="evidence" value="ECO:0007669"/>
    <property type="project" value="InterPro"/>
</dbReference>